<evidence type="ECO:0000313" key="10">
    <source>
        <dbReference type="EMBL" id="MBT9144887.1"/>
    </source>
</evidence>
<evidence type="ECO:0000256" key="4">
    <source>
        <dbReference type="ARBA" id="ARBA00022723"/>
    </source>
</evidence>
<dbReference type="Proteomes" id="UP000811545">
    <property type="component" value="Unassembled WGS sequence"/>
</dbReference>
<feature type="binding site" evidence="7">
    <location>
        <begin position="34"/>
        <end position="35"/>
    </location>
    <ligand>
        <name>4-CDP-2-C-methyl-D-erythritol 2-phosphate</name>
        <dbReference type="ChEBI" id="CHEBI:57919"/>
    </ligand>
</feature>
<dbReference type="AlphaFoldDB" id="A0A9E2BG50"/>
<dbReference type="InterPro" id="IPR036571">
    <property type="entry name" value="MECDP_synthase_sf"/>
</dbReference>
<dbReference type="EMBL" id="QLTW01000029">
    <property type="protein sequence ID" value="MBT9144887.1"/>
    <property type="molecule type" value="Genomic_DNA"/>
</dbReference>
<accession>A0A9E2BG50</accession>
<sequence>MRVGFGYDIHPLKKGRRLILGGQVINHSKGLKGHSDADVVIHALMDALLGATGKGDIGLFFPTGEKEYLNISSLVLLNRVKEILLECKFIILNIDITIVAESPVLKEFYGVMKNNISQVLEIDGSKINIKATTSEGLGPIGRKKGMEAYAVCMLKEKTDE</sequence>
<feature type="binding site" evidence="7">
    <location>
        <begin position="8"/>
        <end position="10"/>
    </location>
    <ligand>
        <name>4-CDP-2-C-methyl-D-erythritol 2-phosphate</name>
        <dbReference type="ChEBI" id="CHEBI:57919"/>
    </ligand>
</feature>
<dbReference type="GO" id="GO:0046872">
    <property type="term" value="F:metal ion binding"/>
    <property type="evidence" value="ECO:0007669"/>
    <property type="project" value="UniProtKB-KW"/>
</dbReference>
<dbReference type="CDD" id="cd00554">
    <property type="entry name" value="MECDP_synthase"/>
    <property type="match status" value="1"/>
</dbReference>
<comment type="caution">
    <text evidence="7">Lacks conserved residue(s) required for the propagation of feature annotation.</text>
</comment>
<feature type="binding site" evidence="7">
    <location>
        <position position="8"/>
    </location>
    <ligand>
        <name>a divalent metal cation</name>
        <dbReference type="ChEBI" id="CHEBI:60240"/>
    </ligand>
</feature>
<feature type="binding site" evidence="7">
    <location>
        <position position="10"/>
    </location>
    <ligand>
        <name>a divalent metal cation</name>
        <dbReference type="ChEBI" id="CHEBI:60240"/>
    </ligand>
</feature>
<protein>
    <recommendedName>
        <fullName evidence="3 7">2-C-methyl-D-erythritol 2,4-cyclodiphosphate synthase</fullName>
        <shortName evidence="7">MECDP-synthase</shortName>
        <shortName evidence="7">MECPP-synthase</shortName>
        <shortName evidence="7">MECPS</shortName>
        <ecNumber evidence="3 7">4.6.1.12</ecNumber>
    </recommendedName>
</protein>
<dbReference type="EC" id="4.6.1.12" evidence="3 7"/>
<dbReference type="GO" id="GO:0016114">
    <property type="term" value="P:terpenoid biosynthetic process"/>
    <property type="evidence" value="ECO:0007669"/>
    <property type="project" value="InterPro"/>
</dbReference>
<comment type="similarity">
    <text evidence="7 8">Belongs to the IspF family.</text>
</comment>
<reference evidence="10 11" key="1">
    <citation type="journal article" date="2021" name="bioRxiv">
        <title>Unique metabolic strategies in Hadean analogues reveal hints for primordial physiology.</title>
        <authorList>
            <person name="Nobu M.K."/>
            <person name="Nakai R."/>
            <person name="Tamazawa S."/>
            <person name="Mori H."/>
            <person name="Toyoda A."/>
            <person name="Ijiri A."/>
            <person name="Suzuki S."/>
            <person name="Kurokawa K."/>
            <person name="Kamagata Y."/>
            <person name="Tamaki H."/>
        </authorList>
    </citation>
    <scope>NUCLEOTIDE SEQUENCE [LARGE SCALE GENOMIC DNA]</scope>
    <source>
        <strain evidence="10">BS525</strain>
    </source>
</reference>
<name>A0A9E2BG50_PSYF1</name>
<feature type="site" description="Transition state stabilizer" evidence="7">
    <location>
        <position position="34"/>
    </location>
</feature>
<dbReference type="GO" id="GO:0019288">
    <property type="term" value="P:isopentenyl diphosphate biosynthetic process, methylerythritol 4-phosphate pathway"/>
    <property type="evidence" value="ECO:0007669"/>
    <property type="project" value="UniProtKB-UniRule"/>
</dbReference>
<feature type="binding site" evidence="7">
    <location>
        <begin position="56"/>
        <end position="58"/>
    </location>
    <ligand>
        <name>4-CDP-2-C-methyl-D-erythritol 2-phosphate</name>
        <dbReference type="ChEBI" id="CHEBI:57919"/>
    </ligand>
</feature>
<evidence type="ECO:0000256" key="3">
    <source>
        <dbReference type="ARBA" id="ARBA00012579"/>
    </source>
</evidence>
<dbReference type="Pfam" id="PF02542">
    <property type="entry name" value="YgbB"/>
    <property type="match status" value="1"/>
</dbReference>
<comment type="subunit">
    <text evidence="7">Homotrimer.</text>
</comment>
<comment type="function">
    <text evidence="7">Involved in the biosynthesis of isopentenyl diphosphate (IPP) and dimethylallyl diphosphate (DMAPP), two major building blocks of isoprenoid compounds. Catalyzes the conversion of 4-diphosphocytidyl-2-C-methyl-D-erythritol 2-phosphate (CDP-ME2P) to 2-C-methyl-D-erythritol 2,4-cyclodiphosphate (ME-CPP) with a corresponding release of cytidine 5-monophosphate (CMP).</text>
</comment>
<dbReference type="PROSITE" id="PS01350">
    <property type="entry name" value="ISPF"/>
    <property type="match status" value="1"/>
</dbReference>
<comment type="catalytic activity">
    <reaction evidence="1 7 8">
        <text>4-CDP-2-C-methyl-D-erythritol 2-phosphate = 2-C-methyl-D-erythritol 2,4-cyclic diphosphate + CMP</text>
        <dbReference type="Rhea" id="RHEA:23864"/>
        <dbReference type="ChEBI" id="CHEBI:57919"/>
        <dbReference type="ChEBI" id="CHEBI:58483"/>
        <dbReference type="ChEBI" id="CHEBI:60377"/>
        <dbReference type="EC" id="4.6.1.12"/>
    </reaction>
</comment>
<feature type="binding site" evidence="7">
    <location>
        <position position="142"/>
    </location>
    <ligand>
        <name>4-CDP-2-C-methyl-D-erythritol 2-phosphate</name>
        <dbReference type="ChEBI" id="CHEBI:57919"/>
    </ligand>
</feature>
<dbReference type="NCBIfam" id="TIGR00151">
    <property type="entry name" value="ispF"/>
    <property type="match status" value="1"/>
</dbReference>
<evidence type="ECO:0000313" key="11">
    <source>
        <dbReference type="Proteomes" id="UP000811545"/>
    </source>
</evidence>
<dbReference type="GO" id="GO:0008685">
    <property type="term" value="F:2-C-methyl-D-erythritol 2,4-cyclodiphosphate synthase activity"/>
    <property type="evidence" value="ECO:0007669"/>
    <property type="project" value="UniProtKB-UniRule"/>
</dbReference>
<comment type="cofactor">
    <cofactor evidence="7">
        <name>a divalent metal cation</name>
        <dbReference type="ChEBI" id="CHEBI:60240"/>
    </cofactor>
    <text evidence="7">Binds 1 divalent metal cation per subunit.</text>
</comment>
<comment type="pathway">
    <text evidence="2 7">Isoprenoid biosynthesis; isopentenyl diphosphate biosynthesis via DXP pathway; isopentenyl diphosphate from 1-deoxy-D-xylulose 5-phosphate: step 4/6.</text>
</comment>
<dbReference type="HAMAP" id="MF_00107">
    <property type="entry name" value="IspF"/>
    <property type="match status" value="1"/>
</dbReference>
<feature type="domain" description="2-C-methyl-D-erythritol 2,4-cyclodiphosphate synthase" evidence="9">
    <location>
        <begin position="1"/>
        <end position="154"/>
    </location>
</feature>
<gene>
    <name evidence="7 10" type="primary">ispF</name>
    <name evidence="10" type="ORF">DDT42_00743</name>
</gene>
<feature type="site" description="Transition state stabilizer" evidence="7">
    <location>
        <position position="133"/>
    </location>
</feature>
<dbReference type="InterPro" id="IPR003526">
    <property type="entry name" value="MECDP_synthase"/>
</dbReference>
<dbReference type="PANTHER" id="PTHR43181:SF1">
    <property type="entry name" value="2-C-METHYL-D-ERYTHRITOL 2,4-CYCLODIPHOSPHATE SYNTHASE, CHLOROPLASTIC"/>
    <property type="match status" value="1"/>
</dbReference>
<comment type="caution">
    <text evidence="10">The sequence shown here is derived from an EMBL/GenBank/DDBJ whole genome shotgun (WGS) entry which is preliminary data.</text>
</comment>
<keyword evidence="6 7" id="KW-0456">Lyase</keyword>
<keyword evidence="5 7" id="KW-0414">Isoprene biosynthesis</keyword>
<dbReference type="Gene3D" id="3.30.1330.50">
    <property type="entry name" value="2-C-methyl-D-erythritol 2,4-cyclodiphosphate synthase"/>
    <property type="match status" value="1"/>
</dbReference>
<organism evidence="10 11">
    <name type="scientific">Psychracetigena formicireducens</name>
    <dbReference type="NCBI Taxonomy" id="2986056"/>
    <lineage>
        <taxon>Bacteria</taxon>
        <taxon>Bacillati</taxon>
        <taxon>Candidatus Lithacetigenota</taxon>
        <taxon>Candidatus Psychracetigena</taxon>
    </lineage>
</organism>
<dbReference type="InterPro" id="IPR020555">
    <property type="entry name" value="MECDP_synthase_CS"/>
</dbReference>
<evidence type="ECO:0000256" key="8">
    <source>
        <dbReference type="RuleBase" id="RU004395"/>
    </source>
</evidence>
<evidence type="ECO:0000256" key="6">
    <source>
        <dbReference type="ARBA" id="ARBA00023239"/>
    </source>
</evidence>
<proteinExistence type="inferred from homology"/>
<evidence type="ECO:0000256" key="1">
    <source>
        <dbReference type="ARBA" id="ARBA00000200"/>
    </source>
</evidence>
<feature type="binding site" evidence="7">
    <location>
        <begin position="132"/>
        <end position="135"/>
    </location>
    <ligand>
        <name>4-CDP-2-C-methyl-D-erythritol 2-phosphate</name>
        <dbReference type="ChEBI" id="CHEBI:57919"/>
    </ligand>
</feature>
<feature type="binding site" evidence="7">
    <location>
        <position position="42"/>
    </location>
    <ligand>
        <name>a divalent metal cation</name>
        <dbReference type="ChEBI" id="CHEBI:60240"/>
    </ligand>
</feature>
<evidence type="ECO:0000256" key="7">
    <source>
        <dbReference type="HAMAP-Rule" id="MF_00107"/>
    </source>
</evidence>
<dbReference type="PANTHER" id="PTHR43181">
    <property type="entry name" value="2-C-METHYL-D-ERYTHRITOL 2,4-CYCLODIPHOSPHATE SYNTHASE, CHLOROPLASTIC"/>
    <property type="match status" value="1"/>
</dbReference>
<evidence type="ECO:0000259" key="9">
    <source>
        <dbReference type="Pfam" id="PF02542"/>
    </source>
</evidence>
<evidence type="ECO:0000256" key="5">
    <source>
        <dbReference type="ARBA" id="ARBA00023229"/>
    </source>
</evidence>
<keyword evidence="4 7" id="KW-0479">Metal-binding</keyword>
<evidence type="ECO:0000256" key="2">
    <source>
        <dbReference type="ARBA" id="ARBA00004709"/>
    </source>
</evidence>
<dbReference type="SUPFAM" id="SSF69765">
    <property type="entry name" value="IpsF-like"/>
    <property type="match status" value="1"/>
</dbReference>